<accession>A0A5S4X3B9</accession>
<reference evidence="1 2" key="1">
    <citation type="submission" date="2019-08" db="EMBL/GenBank/DDBJ databases">
        <title>Bradyrhizobium hipponensis sp. nov., a rhizobium isolated from a Lupinus angustifolius root nodule in Tunisia.</title>
        <authorList>
            <person name="Off K."/>
            <person name="Rejili M."/>
            <person name="Mars M."/>
            <person name="Brachmann A."/>
            <person name="Marin M."/>
        </authorList>
    </citation>
    <scope>NUCLEOTIDE SEQUENCE [LARGE SCALE GENOMIC DNA]</scope>
    <source>
        <strain evidence="1 2">CTAW11</strain>
    </source>
</reference>
<gene>
    <name evidence="1" type="ORF">FXB38_01635</name>
</gene>
<comment type="caution">
    <text evidence="1">The sequence shown here is derived from an EMBL/GenBank/DDBJ whole genome shotgun (WGS) entry which is preliminary data.</text>
</comment>
<dbReference type="RefSeq" id="WP_148749042.1">
    <property type="nucleotide sequence ID" value="NZ_VSSR01000003.1"/>
</dbReference>
<evidence type="ECO:0000313" key="1">
    <source>
        <dbReference type="EMBL" id="TYL88204.1"/>
    </source>
</evidence>
<dbReference type="AlphaFoldDB" id="A0A5S4X3B9"/>
<protein>
    <submittedName>
        <fullName evidence="1">Uncharacterized protein</fullName>
    </submittedName>
</protein>
<keyword evidence="2" id="KW-1185">Reference proteome</keyword>
<organism evidence="1 2">
    <name type="scientific">Bradyrhizobium cytisi</name>
    <dbReference type="NCBI Taxonomy" id="515489"/>
    <lineage>
        <taxon>Bacteria</taxon>
        <taxon>Pseudomonadati</taxon>
        <taxon>Pseudomonadota</taxon>
        <taxon>Alphaproteobacteria</taxon>
        <taxon>Hyphomicrobiales</taxon>
        <taxon>Nitrobacteraceae</taxon>
        <taxon>Bradyrhizobium</taxon>
    </lineage>
</organism>
<evidence type="ECO:0000313" key="2">
    <source>
        <dbReference type="Proteomes" id="UP000324853"/>
    </source>
</evidence>
<dbReference type="Proteomes" id="UP000324853">
    <property type="component" value="Unassembled WGS sequence"/>
</dbReference>
<proteinExistence type="predicted"/>
<name>A0A5S4X3B9_9BRAD</name>
<sequence length="66" mass="7403">MTRNANLDDEAARLTELLRGKVVNVVWRHRPKEIGIEFNDGTRLFVDAVDDGLDLSVTGGDEFDET</sequence>
<dbReference type="EMBL" id="VSSR01000003">
    <property type="protein sequence ID" value="TYL88204.1"/>
    <property type="molecule type" value="Genomic_DNA"/>
</dbReference>
<dbReference type="OrthoDB" id="7596865at2"/>